<dbReference type="Pfam" id="PF01856">
    <property type="entry name" value="HP_OMP"/>
    <property type="match status" value="1"/>
</dbReference>
<dbReference type="Gene3D" id="2.40.160.20">
    <property type="match status" value="1"/>
</dbReference>
<evidence type="ECO:0000313" key="2">
    <source>
        <dbReference type="EMBL" id="CUU40199.1"/>
    </source>
</evidence>
<protein>
    <recommendedName>
        <fullName evidence="4">Outer membrane protein</fullName>
    </recommendedName>
</protein>
<dbReference type="InterPro" id="IPR011250">
    <property type="entry name" value="OMP/PagP_B-barrel"/>
</dbReference>
<dbReference type="AlphaFoldDB" id="A0A0S4PUA9"/>
<dbReference type="EMBL" id="LN907858">
    <property type="protein sequence ID" value="CUU40199.1"/>
    <property type="molecule type" value="Genomic_DNA"/>
</dbReference>
<reference evidence="1" key="1">
    <citation type="submission" date="2015-11" db="EMBL/GenBank/DDBJ databases">
        <authorList>
            <person name="Zhang Y."/>
            <person name="Guo Z."/>
        </authorList>
    </citation>
    <scope>NUCLEOTIDE SEQUENCE</scope>
    <source>
        <strain evidence="1">1</strain>
    </source>
</reference>
<evidence type="ECO:0000313" key="3">
    <source>
        <dbReference type="Proteomes" id="UP000064525"/>
    </source>
</evidence>
<organism evidence="1 3">
    <name type="scientific">Helicobacter typhlonius</name>
    <dbReference type="NCBI Taxonomy" id="76936"/>
    <lineage>
        <taxon>Bacteria</taxon>
        <taxon>Pseudomonadati</taxon>
        <taxon>Campylobacterota</taxon>
        <taxon>Epsilonproteobacteria</taxon>
        <taxon>Campylobacterales</taxon>
        <taxon>Helicobacteraceae</taxon>
        <taxon>Helicobacter</taxon>
    </lineage>
</organism>
<proteinExistence type="predicted"/>
<sequence length="113" mass="11830">MNFGVNVDALYNFIADDSLSFGAFLGLGLGLNSWSGSLITGLKDDMAGLGAKVTTSGFGAALNVGLRTEIAKAHGIELAARVPFVATTLVNKDGLKVTATHNYNVGLRYIFSF</sequence>
<dbReference type="InterPro" id="IPR002718">
    <property type="entry name" value="OMP_Helicobacter"/>
</dbReference>
<accession>A0A0S4PUA9</accession>
<reference evidence="3" key="2">
    <citation type="submission" date="2015-11" db="EMBL/GenBank/DDBJ databases">
        <authorList>
            <person name="Anvar S.Y."/>
        </authorList>
    </citation>
    <scope>NUCLEOTIDE SEQUENCE [LARGE SCALE GENOMIC DNA]</scope>
</reference>
<dbReference type="PATRIC" id="fig|76936.10.peg.1282"/>
<evidence type="ECO:0000313" key="1">
    <source>
        <dbReference type="EMBL" id="CUU39612.1"/>
    </source>
</evidence>
<dbReference type="SUPFAM" id="SSF56925">
    <property type="entry name" value="OMPA-like"/>
    <property type="match status" value="1"/>
</dbReference>
<dbReference type="Proteomes" id="UP000064525">
    <property type="component" value="Chromosome I"/>
</dbReference>
<evidence type="ECO:0008006" key="4">
    <source>
        <dbReference type="Google" id="ProtNLM"/>
    </source>
</evidence>
<dbReference type="KEGG" id="hty:BN2458_PEG0726"/>
<dbReference type="EMBL" id="LN907858">
    <property type="protein sequence ID" value="CUU39612.1"/>
    <property type="molecule type" value="Genomic_DNA"/>
</dbReference>
<dbReference type="KEGG" id="hty:BN2458_PEG1314"/>
<gene>
    <name evidence="1" type="ORF">BN2458_PEG0726</name>
    <name evidence="2" type="ORF">BN2458_PEG1314</name>
</gene>
<name>A0A0S4PUA9_9HELI</name>